<accession>A0ABR2U010</accession>
<feature type="transmembrane region" description="Helical" evidence="1">
    <location>
        <begin position="74"/>
        <end position="95"/>
    </location>
</feature>
<comment type="caution">
    <text evidence="2">The sequence shown here is derived from an EMBL/GenBank/DDBJ whole genome shotgun (WGS) entry which is preliminary data.</text>
</comment>
<organism evidence="2 3">
    <name type="scientific">Hibiscus sabdariffa</name>
    <name type="common">roselle</name>
    <dbReference type="NCBI Taxonomy" id="183260"/>
    <lineage>
        <taxon>Eukaryota</taxon>
        <taxon>Viridiplantae</taxon>
        <taxon>Streptophyta</taxon>
        <taxon>Embryophyta</taxon>
        <taxon>Tracheophyta</taxon>
        <taxon>Spermatophyta</taxon>
        <taxon>Magnoliopsida</taxon>
        <taxon>eudicotyledons</taxon>
        <taxon>Gunneridae</taxon>
        <taxon>Pentapetalae</taxon>
        <taxon>rosids</taxon>
        <taxon>malvids</taxon>
        <taxon>Malvales</taxon>
        <taxon>Malvaceae</taxon>
        <taxon>Malvoideae</taxon>
        <taxon>Hibiscus</taxon>
    </lineage>
</organism>
<keyword evidence="3" id="KW-1185">Reference proteome</keyword>
<keyword evidence="1" id="KW-0812">Transmembrane</keyword>
<name>A0ABR2U010_9ROSI</name>
<dbReference type="EMBL" id="JBBPBN010000003">
    <property type="protein sequence ID" value="KAK9042846.1"/>
    <property type="molecule type" value="Genomic_DNA"/>
</dbReference>
<protein>
    <submittedName>
        <fullName evidence="2">Uncharacterized protein</fullName>
    </submittedName>
</protein>
<dbReference type="Proteomes" id="UP001396334">
    <property type="component" value="Unassembled WGS sequence"/>
</dbReference>
<proteinExistence type="predicted"/>
<evidence type="ECO:0000256" key="1">
    <source>
        <dbReference type="SAM" id="Phobius"/>
    </source>
</evidence>
<keyword evidence="1" id="KW-0472">Membrane</keyword>
<sequence>MILRPKFASNFHRGPRHAETRCPHQLRIEGGDTGSAISNDSRWWSCNKQLLFSRQGEQLPSLELGFTKQTQGNAMVVVLLEFCLYVTVVRFGMILRPKFASNFHRGPRHAETRCPHQLRIEGGDTGSAISNDSRWWSCNKQLLFSRQGEQLPSLELGFTKQTQGNAMVVVLLEFCLYDVIVFKSLATSP</sequence>
<evidence type="ECO:0000313" key="3">
    <source>
        <dbReference type="Proteomes" id="UP001396334"/>
    </source>
</evidence>
<keyword evidence="1" id="KW-1133">Transmembrane helix</keyword>
<evidence type="ECO:0000313" key="2">
    <source>
        <dbReference type="EMBL" id="KAK9042846.1"/>
    </source>
</evidence>
<reference evidence="2 3" key="1">
    <citation type="journal article" date="2024" name="G3 (Bethesda)">
        <title>Genome assembly of Hibiscus sabdariffa L. provides insights into metabolisms of medicinal natural products.</title>
        <authorList>
            <person name="Kim T."/>
        </authorList>
    </citation>
    <scope>NUCLEOTIDE SEQUENCE [LARGE SCALE GENOMIC DNA]</scope>
    <source>
        <strain evidence="2">TK-2024</strain>
        <tissue evidence="2">Old leaves</tissue>
    </source>
</reference>
<gene>
    <name evidence="2" type="ORF">V6N11_071201</name>
</gene>